<dbReference type="EMBL" id="LR134313">
    <property type="protein sequence ID" value="VEF01058.1"/>
    <property type="molecule type" value="Genomic_DNA"/>
</dbReference>
<reference evidence="1 2" key="1">
    <citation type="submission" date="2018-12" db="EMBL/GenBank/DDBJ databases">
        <authorList>
            <consortium name="Pathogen Informatics"/>
        </authorList>
    </citation>
    <scope>NUCLEOTIDE SEQUENCE [LARGE SCALE GENOMIC DNA]</scope>
    <source>
        <strain evidence="1 2">NCTC10296</strain>
    </source>
</reference>
<evidence type="ECO:0000313" key="2">
    <source>
        <dbReference type="Proteomes" id="UP000279284"/>
    </source>
</evidence>
<dbReference type="KEGG" id="nci:NCTC10296_01178"/>
<evidence type="ECO:0000313" key="1">
    <source>
        <dbReference type="EMBL" id="VEF01058.1"/>
    </source>
</evidence>
<dbReference type="Proteomes" id="UP000279284">
    <property type="component" value="Chromosome"/>
</dbReference>
<protein>
    <submittedName>
        <fullName evidence="1">Uncharacterized protein</fullName>
    </submittedName>
</protein>
<dbReference type="AlphaFoldDB" id="A0A1X3D044"/>
<keyword evidence="2" id="KW-1185">Reference proteome</keyword>
<sequence length="97" mass="11609">MTEYQTRKSLNVPYSDSIFKEFYMEELEKNPLYRHLLTAMQAEPQWPQETWREALGDLHDYESACFQKAFARMQEICGAESDSSVKLNEFVFYRSMF</sequence>
<accession>A0A1X3D044</accession>
<dbReference type="RefSeq" id="WP_085415662.1">
    <property type="nucleotide sequence ID" value="NZ_CAUJPY010000022.1"/>
</dbReference>
<gene>
    <name evidence="1" type="ORF">NCTC10296_01178</name>
</gene>
<name>A0A1X3D044_9NEIS</name>
<dbReference type="OrthoDB" id="8603505at2"/>
<organism evidence="1 2">
    <name type="scientific">Neisseria canis</name>
    <dbReference type="NCBI Taxonomy" id="493"/>
    <lineage>
        <taxon>Bacteria</taxon>
        <taxon>Pseudomonadati</taxon>
        <taxon>Pseudomonadota</taxon>
        <taxon>Betaproteobacteria</taxon>
        <taxon>Neisseriales</taxon>
        <taxon>Neisseriaceae</taxon>
        <taxon>Neisseria</taxon>
    </lineage>
</organism>
<proteinExistence type="predicted"/>
<dbReference type="STRING" id="493.BWD07_01755"/>